<dbReference type="EMBL" id="MN990729">
    <property type="protein sequence ID" value="QJR98236.1"/>
    <property type="molecule type" value="Genomic_DNA"/>
</dbReference>
<evidence type="ECO:0000256" key="6">
    <source>
        <dbReference type="ARBA" id="ARBA00022989"/>
    </source>
</evidence>
<feature type="transmembrane region" description="Helical" evidence="8">
    <location>
        <begin position="45"/>
        <end position="72"/>
    </location>
</feature>
<keyword evidence="5" id="KW-0133">Cell shape</keyword>
<accession>A0A6M4NMV4</accession>
<name>A0A6M4NMV4_9PROT</name>
<dbReference type="InterPro" id="IPR007227">
    <property type="entry name" value="Cell_shape_determining_MreD"/>
</dbReference>
<gene>
    <name evidence="9" type="ORF">PlAlph_2410</name>
</gene>
<keyword evidence="3" id="KW-1003">Cell membrane</keyword>
<evidence type="ECO:0000256" key="3">
    <source>
        <dbReference type="ARBA" id="ARBA00022475"/>
    </source>
</evidence>
<keyword evidence="6 8" id="KW-1133">Transmembrane helix</keyword>
<comment type="subcellular location">
    <subcellularLocation>
        <location evidence="1">Cell membrane</location>
        <topology evidence="1">Multi-pass membrane protein</topology>
    </subcellularLocation>
</comment>
<feature type="transmembrane region" description="Helical" evidence="8">
    <location>
        <begin position="146"/>
        <end position="168"/>
    </location>
</feature>
<reference evidence="9" key="1">
    <citation type="submission" date="2020-01" db="EMBL/GenBank/DDBJ databases">
        <title>Gastrointestinal microbiota of LL stock colony Peromyscus leucopus.</title>
        <authorList>
            <person name="Milovic A."/>
            <person name="Bassam K."/>
            <person name="Keay E."/>
            <person name="Barbour A.G."/>
        </authorList>
    </citation>
    <scope>NUCLEOTIDE SEQUENCE</scope>
    <source>
        <strain evidence="9">LL90</strain>
    </source>
</reference>
<evidence type="ECO:0000256" key="1">
    <source>
        <dbReference type="ARBA" id="ARBA00004651"/>
    </source>
</evidence>
<evidence type="ECO:0000256" key="8">
    <source>
        <dbReference type="SAM" id="Phobius"/>
    </source>
</evidence>
<protein>
    <submittedName>
        <fullName evidence="9">Uncharacterized protein</fullName>
    </submittedName>
</protein>
<evidence type="ECO:0000313" key="9">
    <source>
        <dbReference type="EMBL" id="QJR98236.1"/>
    </source>
</evidence>
<organism evidence="9">
    <name type="scientific">uncultured Alphaproteobacteria bacterium</name>
    <dbReference type="NCBI Taxonomy" id="91750"/>
    <lineage>
        <taxon>Bacteria</taxon>
        <taxon>Pseudomonadati</taxon>
        <taxon>Pseudomonadota</taxon>
        <taxon>Alphaproteobacteria</taxon>
        <taxon>environmental samples</taxon>
    </lineage>
</organism>
<dbReference type="NCBIfam" id="TIGR03426">
    <property type="entry name" value="shape_MreD"/>
    <property type="match status" value="1"/>
</dbReference>
<proteinExistence type="inferred from homology"/>
<evidence type="ECO:0000256" key="7">
    <source>
        <dbReference type="ARBA" id="ARBA00023136"/>
    </source>
</evidence>
<comment type="similarity">
    <text evidence="2">Belongs to the MreD family.</text>
</comment>
<dbReference type="Pfam" id="PF04093">
    <property type="entry name" value="MreD"/>
    <property type="match status" value="1"/>
</dbReference>
<evidence type="ECO:0000256" key="2">
    <source>
        <dbReference type="ARBA" id="ARBA00007776"/>
    </source>
</evidence>
<dbReference type="GO" id="GO:0005886">
    <property type="term" value="C:plasma membrane"/>
    <property type="evidence" value="ECO:0007669"/>
    <property type="project" value="UniProtKB-SubCell"/>
</dbReference>
<evidence type="ECO:0000256" key="5">
    <source>
        <dbReference type="ARBA" id="ARBA00022960"/>
    </source>
</evidence>
<feature type="transmembrane region" description="Helical" evidence="8">
    <location>
        <begin position="78"/>
        <end position="99"/>
    </location>
</feature>
<feature type="transmembrane region" description="Helical" evidence="8">
    <location>
        <begin position="111"/>
        <end position="134"/>
    </location>
</feature>
<dbReference type="GO" id="GO:0008360">
    <property type="term" value="P:regulation of cell shape"/>
    <property type="evidence" value="ECO:0007669"/>
    <property type="project" value="UniProtKB-KW"/>
</dbReference>
<evidence type="ECO:0000256" key="4">
    <source>
        <dbReference type="ARBA" id="ARBA00022692"/>
    </source>
</evidence>
<keyword evidence="4 8" id="KW-0812">Transmembrane</keyword>
<sequence>MRESWHDTLSNWMMRGLPLFVSVLWLMVSAIPLRSEISANARPMVGVMCVYFWTVYRSDLFNLWSVFLLGLISDVMSIAPFGIYLFLYLIMFLLVTNLVKYITEKTFEILWIGLALLLPAVMFSGWLMMSVYYARFLPVKAMFFSYLLSVMLYPVVGGVNALIANSCLQDDSL</sequence>
<keyword evidence="7 8" id="KW-0472">Membrane</keyword>
<feature type="transmembrane region" description="Helical" evidence="8">
    <location>
        <begin position="12"/>
        <end position="33"/>
    </location>
</feature>
<dbReference type="AlphaFoldDB" id="A0A6M4NMV4"/>